<reference evidence="13" key="1">
    <citation type="submission" date="2022-07" db="EMBL/GenBank/DDBJ databases">
        <authorList>
            <person name="Kouya T."/>
            <person name="Ishiyama Y."/>
        </authorList>
    </citation>
    <scope>NUCLEOTIDE SEQUENCE</scope>
    <source>
        <strain evidence="13">WR16-4</strain>
    </source>
</reference>
<dbReference type="FunFam" id="1.10.150.380:FF:000001">
    <property type="entry name" value="Aspartyl/glutamyl-tRNA(Asn/Gln) amidotransferase subunit B"/>
    <property type="match status" value="1"/>
</dbReference>
<evidence type="ECO:0000256" key="11">
    <source>
        <dbReference type="HAMAP-Rule" id="MF_00121"/>
    </source>
</evidence>
<keyword evidence="14" id="KW-1185">Reference proteome</keyword>
<dbReference type="Pfam" id="PF02637">
    <property type="entry name" value="GatB_Yqey"/>
    <property type="match status" value="1"/>
</dbReference>
<dbReference type="NCBIfam" id="NF004012">
    <property type="entry name" value="PRK05477.1-2"/>
    <property type="match status" value="1"/>
</dbReference>
<evidence type="ECO:0000256" key="6">
    <source>
        <dbReference type="ARBA" id="ARBA00022840"/>
    </source>
</evidence>
<sequence>MNFITTIGLEVHIELNTKSKIFSPSPDEYGDEANNNTNVIDWGYPGVLPTTNKQVVADGITAALALHSKVNRHPHFDRKNYFYPDNPKAYQITQHDIPDAQGGYVTIHTGGKTKKITLTEMHIEEDAGKNTHGIKYSYVDLNRQGAPLIEIVSDPVISSPQEAYDYLETLRQIILFSGISDVKMEEGSMRADVNISVRPIGQKKLNNRIEMKNVNSFNYVKRGLEYEEKRQRQILMAGGTIQAQTRRFNENTGKTTLMRTKENADDYRYFPEPDLPSLDISDEWINELRDELPEMPSKRKHHYVDDLGLSSYDANVLTQTKQMSDFFDQMIKDGADAKMASNYLQGNVSAYLNSNQIELKDTKITPKNLTTLINLVKKGTISTKMAKKVFKAVTNGVEPNQFVKKHGMVQLSDPSQLKPIVDNVLTSNPQSVDDFHNGKDRAKGFLVGQVMKKTRGKANPQMVSKLLSEALNK</sequence>
<evidence type="ECO:0000256" key="9">
    <source>
        <dbReference type="ARBA" id="ARBA00047380"/>
    </source>
</evidence>
<evidence type="ECO:0000256" key="7">
    <source>
        <dbReference type="ARBA" id="ARBA00022917"/>
    </source>
</evidence>
<evidence type="ECO:0000256" key="8">
    <source>
        <dbReference type="ARBA" id="ARBA00024799"/>
    </source>
</evidence>
<keyword evidence="6 11" id="KW-0067">ATP-binding</keyword>
<comment type="function">
    <text evidence="8 11">Allows the formation of correctly charged Asn-tRNA(Asn) or Gln-tRNA(Gln) through the transamidation of misacylated Asp-tRNA(Asn) or Glu-tRNA(Gln) in organisms which lack either or both of asparaginyl-tRNA or glutaminyl-tRNA synthetases. The reaction takes place in the presence of glutamine and ATP through an activated phospho-Asp-tRNA(Asn) or phospho-Glu-tRNA(Gln).</text>
</comment>
<dbReference type="InterPro" id="IPR004413">
    <property type="entry name" value="GatB"/>
</dbReference>
<accession>A0A9W6B0S0</accession>
<dbReference type="NCBIfam" id="NF004011">
    <property type="entry name" value="PRK05477.1-1"/>
    <property type="match status" value="1"/>
</dbReference>
<dbReference type="SMART" id="SM00845">
    <property type="entry name" value="GatB_Yqey"/>
    <property type="match status" value="1"/>
</dbReference>
<name>A0A9W6B0S0_9LACO</name>
<dbReference type="InterPro" id="IPR014746">
    <property type="entry name" value="Gln_synth/guanido_kin_cat_dom"/>
</dbReference>
<dbReference type="FunFam" id="1.10.10.410:FF:000001">
    <property type="entry name" value="Aspartyl/glutamyl-tRNA(Asn/Gln) amidotransferase subunit B"/>
    <property type="match status" value="1"/>
</dbReference>
<dbReference type="NCBIfam" id="NF004014">
    <property type="entry name" value="PRK05477.1-4"/>
    <property type="match status" value="1"/>
</dbReference>
<dbReference type="GO" id="GO:0070681">
    <property type="term" value="P:glutaminyl-tRNAGln biosynthesis via transamidation"/>
    <property type="evidence" value="ECO:0007669"/>
    <property type="project" value="TreeGrafter"/>
</dbReference>
<comment type="catalytic activity">
    <reaction evidence="10 11">
        <text>L-glutamyl-tRNA(Gln) + L-glutamine + ATP + H2O = L-glutaminyl-tRNA(Gln) + L-glutamate + ADP + phosphate + H(+)</text>
        <dbReference type="Rhea" id="RHEA:17521"/>
        <dbReference type="Rhea" id="RHEA-COMP:9681"/>
        <dbReference type="Rhea" id="RHEA-COMP:9684"/>
        <dbReference type="ChEBI" id="CHEBI:15377"/>
        <dbReference type="ChEBI" id="CHEBI:15378"/>
        <dbReference type="ChEBI" id="CHEBI:29985"/>
        <dbReference type="ChEBI" id="CHEBI:30616"/>
        <dbReference type="ChEBI" id="CHEBI:43474"/>
        <dbReference type="ChEBI" id="CHEBI:58359"/>
        <dbReference type="ChEBI" id="CHEBI:78520"/>
        <dbReference type="ChEBI" id="CHEBI:78521"/>
        <dbReference type="ChEBI" id="CHEBI:456216"/>
    </reaction>
</comment>
<gene>
    <name evidence="11 13" type="primary">gatB</name>
    <name evidence="13" type="ORF">WR164_06250</name>
</gene>
<dbReference type="GO" id="GO:0005524">
    <property type="term" value="F:ATP binding"/>
    <property type="evidence" value="ECO:0007669"/>
    <property type="project" value="UniProtKB-KW"/>
</dbReference>
<protein>
    <recommendedName>
        <fullName evidence="3 11">Aspartyl/glutamyl-tRNA(Asn/Gln) amidotransferase subunit B</fullName>
        <shortName evidence="11">Asp/Glu-ADT subunit B</shortName>
        <ecNumber evidence="11">6.3.5.-</ecNumber>
    </recommendedName>
</protein>
<dbReference type="EC" id="6.3.5.-" evidence="11"/>
<comment type="similarity">
    <text evidence="1 11">Belongs to the GatB/GatE family. GatB subfamily.</text>
</comment>
<proteinExistence type="inferred from homology"/>
<dbReference type="Proteomes" id="UP001144204">
    <property type="component" value="Unassembled WGS sequence"/>
</dbReference>
<keyword evidence="5 11" id="KW-0547">Nucleotide-binding</keyword>
<evidence type="ECO:0000256" key="10">
    <source>
        <dbReference type="ARBA" id="ARBA00047913"/>
    </source>
</evidence>
<keyword evidence="4 11" id="KW-0436">Ligase</keyword>
<dbReference type="Gene3D" id="1.10.150.380">
    <property type="entry name" value="GatB domain, N-terminal subdomain"/>
    <property type="match status" value="1"/>
</dbReference>
<comment type="caution">
    <text evidence="13">The sequence shown here is derived from an EMBL/GenBank/DDBJ whole genome shotgun (WGS) entry which is preliminary data.</text>
</comment>
<comment type="subunit">
    <text evidence="2 11">Heterotrimer of A, B and C subunits.</text>
</comment>
<dbReference type="RefSeq" id="WP_286136109.1">
    <property type="nucleotide sequence ID" value="NZ_BRPL01000002.1"/>
</dbReference>
<dbReference type="InterPro" id="IPR017959">
    <property type="entry name" value="Asn/Gln-tRNA_amidoTrfase_suB/E"/>
</dbReference>
<dbReference type="AlphaFoldDB" id="A0A9W6B0S0"/>
<dbReference type="SUPFAM" id="SSF55931">
    <property type="entry name" value="Glutamine synthetase/guanido kinase"/>
    <property type="match status" value="1"/>
</dbReference>
<dbReference type="InterPro" id="IPR006075">
    <property type="entry name" value="Asn/Gln-tRNA_Trfase_suB/E_cat"/>
</dbReference>
<dbReference type="PANTHER" id="PTHR11659:SF0">
    <property type="entry name" value="GLUTAMYL-TRNA(GLN) AMIDOTRANSFERASE SUBUNIT B, MITOCHONDRIAL"/>
    <property type="match status" value="1"/>
</dbReference>
<dbReference type="PROSITE" id="PS01234">
    <property type="entry name" value="GATB"/>
    <property type="match status" value="1"/>
</dbReference>
<evidence type="ECO:0000256" key="4">
    <source>
        <dbReference type="ARBA" id="ARBA00022598"/>
    </source>
</evidence>
<organism evidence="13 14">
    <name type="scientific">Philodulcilactobacillus myokoensis</name>
    <dbReference type="NCBI Taxonomy" id="2929573"/>
    <lineage>
        <taxon>Bacteria</taxon>
        <taxon>Bacillati</taxon>
        <taxon>Bacillota</taxon>
        <taxon>Bacilli</taxon>
        <taxon>Lactobacillales</taxon>
        <taxon>Lactobacillaceae</taxon>
        <taxon>Philodulcilactobacillus</taxon>
    </lineage>
</organism>
<comment type="catalytic activity">
    <reaction evidence="9 11">
        <text>L-aspartyl-tRNA(Asn) + L-glutamine + ATP + H2O = L-asparaginyl-tRNA(Asn) + L-glutamate + ADP + phosphate + 2 H(+)</text>
        <dbReference type="Rhea" id="RHEA:14513"/>
        <dbReference type="Rhea" id="RHEA-COMP:9674"/>
        <dbReference type="Rhea" id="RHEA-COMP:9677"/>
        <dbReference type="ChEBI" id="CHEBI:15377"/>
        <dbReference type="ChEBI" id="CHEBI:15378"/>
        <dbReference type="ChEBI" id="CHEBI:29985"/>
        <dbReference type="ChEBI" id="CHEBI:30616"/>
        <dbReference type="ChEBI" id="CHEBI:43474"/>
        <dbReference type="ChEBI" id="CHEBI:58359"/>
        <dbReference type="ChEBI" id="CHEBI:78515"/>
        <dbReference type="ChEBI" id="CHEBI:78516"/>
        <dbReference type="ChEBI" id="CHEBI:456216"/>
    </reaction>
</comment>
<dbReference type="Pfam" id="PF02934">
    <property type="entry name" value="GatB_N"/>
    <property type="match status" value="1"/>
</dbReference>
<dbReference type="Gene3D" id="1.10.10.410">
    <property type="match status" value="1"/>
</dbReference>
<dbReference type="NCBIfam" id="TIGR00133">
    <property type="entry name" value="gatB"/>
    <property type="match status" value="1"/>
</dbReference>
<dbReference type="SUPFAM" id="SSF89095">
    <property type="entry name" value="GatB/YqeY motif"/>
    <property type="match status" value="1"/>
</dbReference>
<evidence type="ECO:0000313" key="14">
    <source>
        <dbReference type="Proteomes" id="UP001144204"/>
    </source>
</evidence>
<dbReference type="InterPro" id="IPR023168">
    <property type="entry name" value="GatB_Yqey_C_2"/>
</dbReference>
<dbReference type="GO" id="GO:0050567">
    <property type="term" value="F:glutaminyl-tRNA synthase (glutamine-hydrolyzing) activity"/>
    <property type="evidence" value="ECO:0007669"/>
    <property type="project" value="UniProtKB-UniRule"/>
</dbReference>
<dbReference type="InterPro" id="IPR018027">
    <property type="entry name" value="Asn/Gln_amidotransferase"/>
</dbReference>
<evidence type="ECO:0000256" key="5">
    <source>
        <dbReference type="ARBA" id="ARBA00022741"/>
    </source>
</evidence>
<evidence type="ECO:0000256" key="1">
    <source>
        <dbReference type="ARBA" id="ARBA00005306"/>
    </source>
</evidence>
<dbReference type="GO" id="GO:0006412">
    <property type="term" value="P:translation"/>
    <property type="evidence" value="ECO:0007669"/>
    <property type="project" value="UniProtKB-UniRule"/>
</dbReference>
<dbReference type="PANTHER" id="PTHR11659">
    <property type="entry name" value="GLUTAMYL-TRNA GLN AMIDOTRANSFERASE SUBUNIT B MITOCHONDRIAL AND PROKARYOTIC PET112-RELATED"/>
    <property type="match status" value="1"/>
</dbReference>
<keyword evidence="7 11" id="KW-0648">Protein biosynthesis</keyword>
<evidence type="ECO:0000256" key="3">
    <source>
        <dbReference type="ARBA" id="ARBA00016923"/>
    </source>
</evidence>
<dbReference type="HAMAP" id="MF_00121">
    <property type="entry name" value="GatB"/>
    <property type="match status" value="1"/>
</dbReference>
<reference evidence="13" key="2">
    <citation type="journal article" date="2023" name="PLoS ONE">
        <title>Philodulcilactobacillus myokoensis gen. nov., sp. nov., a fructophilic, acidophilic, and agar-phobic lactic acid bacterium isolated from fermented vegetable extracts.</title>
        <authorList>
            <person name="Kouya T."/>
            <person name="Ishiyama Y."/>
            <person name="Ohashi S."/>
            <person name="Kumakubo R."/>
            <person name="Yamazaki T."/>
            <person name="Otaki T."/>
        </authorList>
    </citation>
    <scope>NUCLEOTIDE SEQUENCE</scope>
    <source>
        <strain evidence="13">WR16-4</strain>
    </source>
</reference>
<evidence type="ECO:0000256" key="2">
    <source>
        <dbReference type="ARBA" id="ARBA00011123"/>
    </source>
</evidence>
<dbReference type="InterPro" id="IPR042114">
    <property type="entry name" value="GatB_C_1"/>
</dbReference>
<dbReference type="InterPro" id="IPR017958">
    <property type="entry name" value="Gln-tRNA_amidoTrfase_suB_CS"/>
</dbReference>
<dbReference type="InterPro" id="IPR003789">
    <property type="entry name" value="Asn/Gln_tRNA_amidoTrase-B-like"/>
</dbReference>
<feature type="domain" description="Asn/Gln amidotransferase" evidence="12">
    <location>
        <begin position="325"/>
        <end position="471"/>
    </location>
</feature>
<evidence type="ECO:0000259" key="12">
    <source>
        <dbReference type="SMART" id="SM00845"/>
    </source>
</evidence>
<dbReference type="EMBL" id="BRPL01000002">
    <property type="protein sequence ID" value="GLB46646.1"/>
    <property type="molecule type" value="Genomic_DNA"/>
</dbReference>
<evidence type="ECO:0000313" key="13">
    <source>
        <dbReference type="EMBL" id="GLB46646.1"/>
    </source>
</evidence>